<gene>
    <name evidence="11 13" type="primary">apt</name>
    <name evidence="13" type="ORF">GEAMG1_0958</name>
</gene>
<dbReference type="NCBIfam" id="NF002636">
    <property type="entry name" value="PRK02304.1-5"/>
    <property type="match status" value="1"/>
</dbReference>
<dbReference type="PANTHER" id="PTHR32315">
    <property type="entry name" value="ADENINE PHOSPHORIBOSYLTRANSFERASE"/>
    <property type="match status" value="1"/>
</dbReference>
<accession>A0ABM9D8R9</accession>
<evidence type="ECO:0000313" key="13">
    <source>
        <dbReference type="EMBL" id="CAH2030772.1"/>
    </source>
</evidence>
<sequence>MQTIIDAERGTPSMNDLKDIIRDVPDFPKKGIIFKDITTLLQDARSFQKMIDLLGHRYIGQKIDKVVGVEARGFIIGSALAYKLGVGVVLVRKPGKLPSETFSKTYDLEYGTDTLEIHKDAIKPGERILLADDLLATGGTMAAVVDMVEQMGGNIVECCFMSELTFLDGRKKLPEGKVYSLLQF</sequence>
<evidence type="ECO:0000256" key="1">
    <source>
        <dbReference type="ARBA" id="ARBA00000868"/>
    </source>
</evidence>
<dbReference type="InterPro" id="IPR005764">
    <property type="entry name" value="Ade_phspho_trans"/>
</dbReference>
<comment type="function">
    <text evidence="2 11">Catalyzes a salvage reaction resulting in the formation of AMP, that is energically less costly than de novo synthesis.</text>
</comment>
<evidence type="ECO:0000256" key="11">
    <source>
        <dbReference type="HAMAP-Rule" id="MF_00004"/>
    </source>
</evidence>
<evidence type="ECO:0000256" key="8">
    <source>
        <dbReference type="ARBA" id="ARBA00022676"/>
    </source>
</evidence>
<comment type="catalytic activity">
    <reaction evidence="1 11">
        <text>AMP + diphosphate = 5-phospho-alpha-D-ribose 1-diphosphate + adenine</text>
        <dbReference type="Rhea" id="RHEA:16609"/>
        <dbReference type="ChEBI" id="CHEBI:16708"/>
        <dbReference type="ChEBI" id="CHEBI:33019"/>
        <dbReference type="ChEBI" id="CHEBI:58017"/>
        <dbReference type="ChEBI" id="CHEBI:456215"/>
        <dbReference type="EC" id="2.4.2.7"/>
    </reaction>
</comment>
<dbReference type="EC" id="2.4.2.7" evidence="6 11"/>
<evidence type="ECO:0000259" key="12">
    <source>
        <dbReference type="Pfam" id="PF00156"/>
    </source>
</evidence>
<name>A0ABM9D8R9_9BACT</name>
<dbReference type="Pfam" id="PF00156">
    <property type="entry name" value="Pribosyltran"/>
    <property type="match status" value="1"/>
</dbReference>
<comment type="similarity">
    <text evidence="5 11">Belongs to the purine/pyrimidine phosphoribosyltransferase family.</text>
</comment>
<comment type="subcellular location">
    <subcellularLocation>
        <location evidence="3 11">Cytoplasm</location>
    </subcellularLocation>
</comment>
<dbReference type="InterPro" id="IPR029057">
    <property type="entry name" value="PRTase-like"/>
</dbReference>
<reference evidence="13 14" key="1">
    <citation type="submission" date="2022-03" db="EMBL/GenBank/DDBJ databases">
        <authorList>
            <person name="Koch H."/>
        </authorList>
    </citation>
    <scope>NUCLEOTIDE SEQUENCE [LARGE SCALE GENOMIC DNA]</scope>
    <source>
        <strain evidence="13 14">G1</strain>
    </source>
</reference>
<evidence type="ECO:0000256" key="2">
    <source>
        <dbReference type="ARBA" id="ARBA00003968"/>
    </source>
</evidence>
<dbReference type="Proteomes" id="UP001295463">
    <property type="component" value="Chromosome"/>
</dbReference>
<dbReference type="InterPro" id="IPR050054">
    <property type="entry name" value="UPRTase/APRTase"/>
</dbReference>
<keyword evidence="7 11" id="KW-0963">Cytoplasm</keyword>
<dbReference type="Gene3D" id="3.40.50.2020">
    <property type="match status" value="1"/>
</dbReference>
<evidence type="ECO:0000256" key="6">
    <source>
        <dbReference type="ARBA" id="ARBA00011893"/>
    </source>
</evidence>
<evidence type="ECO:0000256" key="7">
    <source>
        <dbReference type="ARBA" id="ARBA00022490"/>
    </source>
</evidence>
<evidence type="ECO:0000256" key="5">
    <source>
        <dbReference type="ARBA" id="ARBA00008391"/>
    </source>
</evidence>
<dbReference type="InterPro" id="IPR000836">
    <property type="entry name" value="PRTase_dom"/>
</dbReference>
<dbReference type="EMBL" id="OW150024">
    <property type="protein sequence ID" value="CAH2030772.1"/>
    <property type="molecule type" value="Genomic_DNA"/>
</dbReference>
<keyword evidence="10 11" id="KW-0660">Purine salvage</keyword>
<evidence type="ECO:0000256" key="9">
    <source>
        <dbReference type="ARBA" id="ARBA00022679"/>
    </source>
</evidence>
<comment type="pathway">
    <text evidence="4 11">Purine metabolism; AMP biosynthesis via salvage pathway; AMP from adenine: step 1/1.</text>
</comment>
<keyword evidence="9 11" id="KW-0808">Transferase</keyword>
<dbReference type="HAMAP" id="MF_00004">
    <property type="entry name" value="Aden_phosphoribosyltr"/>
    <property type="match status" value="1"/>
</dbReference>
<keyword evidence="14" id="KW-1185">Reference proteome</keyword>
<dbReference type="GO" id="GO:0003999">
    <property type="term" value="F:adenine phosphoribosyltransferase activity"/>
    <property type="evidence" value="ECO:0007669"/>
    <property type="project" value="UniProtKB-EC"/>
</dbReference>
<evidence type="ECO:0000256" key="10">
    <source>
        <dbReference type="ARBA" id="ARBA00022726"/>
    </source>
</evidence>
<dbReference type="CDD" id="cd06223">
    <property type="entry name" value="PRTases_typeI"/>
    <property type="match status" value="1"/>
</dbReference>
<dbReference type="NCBIfam" id="NF002634">
    <property type="entry name" value="PRK02304.1-3"/>
    <property type="match status" value="1"/>
</dbReference>
<comment type="subunit">
    <text evidence="11">Homodimer.</text>
</comment>
<evidence type="ECO:0000256" key="3">
    <source>
        <dbReference type="ARBA" id="ARBA00004496"/>
    </source>
</evidence>
<keyword evidence="8 11" id="KW-0328">Glycosyltransferase</keyword>
<evidence type="ECO:0000313" key="14">
    <source>
        <dbReference type="Proteomes" id="UP001295463"/>
    </source>
</evidence>
<feature type="domain" description="Phosphoribosyltransferase" evidence="12">
    <location>
        <begin position="56"/>
        <end position="160"/>
    </location>
</feature>
<organism evidence="13 14">
    <name type="scientific">Trichlorobacter ammonificans</name>
    <dbReference type="NCBI Taxonomy" id="2916410"/>
    <lineage>
        <taxon>Bacteria</taxon>
        <taxon>Pseudomonadati</taxon>
        <taxon>Thermodesulfobacteriota</taxon>
        <taxon>Desulfuromonadia</taxon>
        <taxon>Geobacterales</taxon>
        <taxon>Geobacteraceae</taxon>
        <taxon>Trichlorobacter</taxon>
    </lineage>
</organism>
<dbReference type="NCBIfam" id="TIGR01090">
    <property type="entry name" value="apt"/>
    <property type="match status" value="1"/>
</dbReference>
<protein>
    <recommendedName>
        <fullName evidence="6 11">Adenine phosphoribosyltransferase</fullName>
        <shortName evidence="11">APRT</shortName>
        <ecNumber evidence="6 11">2.4.2.7</ecNumber>
    </recommendedName>
</protein>
<proteinExistence type="inferred from homology"/>
<evidence type="ECO:0000256" key="4">
    <source>
        <dbReference type="ARBA" id="ARBA00004659"/>
    </source>
</evidence>
<dbReference type="SUPFAM" id="SSF53271">
    <property type="entry name" value="PRTase-like"/>
    <property type="match status" value="1"/>
</dbReference>
<dbReference type="PANTHER" id="PTHR32315:SF3">
    <property type="entry name" value="ADENINE PHOSPHORIBOSYLTRANSFERASE"/>
    <property type="match status" value="1"/>
</dbReference>